<sequence>MHFKKEDVRGNIGAETQSKERGRQNPEDEGDAVTCLHCIASLSHLNRRLLTSPEAGVVYHPVFTPRVGLMLNKETLPANCL</sequence>
<dbReference type="Proteomes" id="UP001557470">
    <property type="component" value="Unassembled WGS sequence"/>
</dbReference>
<name>A0ABD0X1V2_UMBPY</name>
<keyword evidence="3" id="KW-1185">Reference proteome</keyword>
<reference evidence="2 3" key="1">
    <citation type="submission" date="2024-06" db="EMBL/GenBank/DDBJ databases">
        <authorList>
            <person name="Pan Q."/>
            <person name="Wen M."/>
            <person name="Jouanno E."/>
            <person name="Zahm M."/>
            <person name="Klopp C."/>
            <person name="Cabau C."/>
            <person name="Louis A."/>
            <person name="Berthelot C."/>
            <person name="Parey E."/>
            <person name="Roest Crollius H."/>
            <person name="Montfort J."/>
            <person name="Robinson-Rechavi M."/>
            <person name="Bouchez O."/>
            <person name="Lampietro C."/>
            <person name="Lopez Roques C."/>
            <person name="Donnadieu C."/>
            <person name="Postlethwait J."/>
            <person name="Bobe J."/>
            <person name="Verreycken H."/>
            <person name="Guiguen Y."/>
        </authorList>
    </citation>
    <scope>NUCLEOTIDE SEQUENCE [LARGE SCALE GENOMIC DNA]</scope>
    <source>
        <strain evidence="2">Up_M1</strain>
        <tissue evidence="2">Testis</tissue>
    </source>
</reference>
<evidence type="ECO:0000256" key="1">
    <source>
        <dbReference type="SAM" id="MobiDB-lite"/>
    </source>
</evidence>
<proteinExistence type="predicted"/>
<evidence type="ECO:0000313" key="2">
    <source>
        <dbReference type="EMBL" id="KAL0968938.1"/>
    </source>
</evidence>
<comment type="caution">
    <text evidence="2">The sequence shown here is derived from an EMBL/GenBank/DDBJ whole genome shotgun (WGS) entry which is preliminary data.</text>
</comment>
<gene>
    <name evidence="2" type="ORF">UPYG_G00220190</name>
</gene>
<accession>A0ABD0X1V2</accession>
<organism evidence="2 3">
    <name type="scientific">Umbra pygmaea</name>
    <name type="common">Eastern mudminnow</name>
    <dbReference type="NCBI Taxonomy" id="75934"/>
    <lineage>
        <taxon>Eukaryota</taxon>
        <taxon>Metazoa</taxon>
        <taxon>Chordata</taxon>
        <taxon>Craniata</taxon>
        <taxon>Vertebrata</taxon>
        <taxon>Euteleostomi</taxon>
        <taxon>Actinopterygii</taxon>
        <taxon>Neopterygii</taxon>
        <taxon>Teleostei</taxon>
        <taxon>Protacanthopterygii</taxon>
        <taxon>Esociformes</taxon>
        <taxon>Umbridae</taxon>
        <taxon>Umbra</taxon>
    </lineage>
</organism>
<dbReference type="AlphaFoldDB" id="A0ABD0X1V2"/>
<evidence type="ECO:0000313" key="3">
    <source>
        <dbReference type="Proteomes" id="UP001557470"/>
    </source>
</evidence>
<feature type="region of interest" description="Disordered" evidence="1">
    <location>
        <begin position="1"/>
        <end position="30"/>
    </location>
</feature>
<feature type="compositionally biased region" description="Basic and acidic residues" evidence="1">
    <location>
        <begin position="17"/>
        <end position="26"/>
    </location>
</feature>
<protein>
    <submittedName>
        <fullName evidence="2">Uncharacterized protein</fullName>
    </submittedName>
</protein>
<dbReference type="EMBL" id="JAGEUA010000007">
    <property type="protein sequence ID" value="KAL0968938.1"/>
    <property type="molecule type" value="Genomic_DNA"/>
</dbReference>